<dbReference type="AlphaFoldDB" id="A0A7S3QZC9"/>
<feature type="compositionally biased region" description="Polar residues" evidence="1">
    <location>
        <begin position="45"/>
        <end position="55"/>
    </location>
</feature>
<evidence type="ECO:0000256" key="1">
    <source>
        <dbReference type="SAM" id="MobiDB-lite"/>
    </source>
</evidence>
<organism evidence="2">
    <name type="scientific">Dunaliella tertiolecta</name>
    <name type="common">Green alga</name>
    <dbReference type="NCBI Taxonomy" id="3047"/>
    <lineage>
        <taxon>Eukaryota</taxon>
        <taxon>Viridiplantae</taxon>
        <taxon>Chlorophyta</taxon>
        <taxon>core chlorophytes</taxon>
        <taxon>Chlorophyceae</taxon>
        <taxon>CS clade</taxon>
        <taxon>Chlamydomonadales</taxon>
        <taxon>Dunaliellaceae</taxon>
        <taxon>Dunaliella</taxon>
    </lineage>
</organism>
<sequence length="101" mass="10554">MPEKKHTTRQSAQNQAATKDGRRDGPGPAAAVRLPSPDTAGKISRTASEEGSQVPPSKRARGLGSGTPKCGTCQTCRNPSLKKACLTNRERMAAGKEPIVG</sequence>
<evidence type="ECO:0000313" key="2">
    <source>
        <dbReference type="EMBL" id="CAE0497954.1"/>
    </source>
</evidence>
<reference evidence="2" key="1">
    <citation type="submission" date="2021-01" db="EMBL/GenBank/DDBJ databases">
        <authorList>
            <person name="Corre E."/>
            <person name="Pelletier E."/>
            <person name="Niang G."/>
            <person name="Scheremetjew M."/>
            <person name="Finn R."/>
            <person name="Kale V."/>
            <person name="Holt S."/>
            <person name="Cochrane G."/>
            <person name="Meng A."/>
            <person name="Brown T."/>
            <person name="Cohen L."/>
        </authorList>
    </citation>
    <scope>NUCLEOTIDE SEQUENCE</scope>
    <source>
        <strain evidence="2">CCMP1320</strain>
    </source>
</reference>
<accession>A0A7S3QZC9</accession>
<name>A0A7S3QZC9_DUNTE</name>
<proteinExistence type="predicted"/>
<protein>
    <submittedName>
        <fullName evidence="2">Uncharacterized protein</fullName>
    </submittedName>
</protein>
<feature type="region of interest" description="Disordered" evidence="1">
    <location>
        <begin position="1"/>
        <end position="73"/>
    </location>
</feature>
<dbReference type="EMBL" id="HBIP01021800">
    <property type="protein sequence ID" value="CAE0497954.1"/>
    <property type="molecule type" value="Transcribed_RNA"/>
</dbReference>
<gene>
    <name evidence="2" type="ORF">DTER00134_LOCUS13027</name>
</gene>